<reference evidence="19" key="1">
    <citation type="submission" date="2022-09" db="EMBL/GenBank/DDBJ databases">
        <title>genome sequence of Deinococcus rubellus.</title>
        <authorList>
            <person name="Srinivasan S."/>
        </authorList>
    </citation>
    <scope>NUCLEOTIDE SEQUENCE</scope>
    <source>
        <strain evidence="19">Ant6</strain>
    </source>
</reference>
<evidence type="ECO:0000256" key="16">
    <source>
        <dbReference type="SAM" id="MobiDB-lite"/>
    </source>
</evidence>
<dbReference type="Pfam" id="PF00912">
    <property type="entry name" value="Transgly"/>
    <property type="match status" value="1"/>
</dbReference>
<feature type="region of interest" description="Disordered" evidence="16">
    <location>
        <begin position="655"/>
        <end position="779"/>
    </location>
</feature>
<protein>
    <recommendedName>
        <fullName evidence="14">peptidoglycan glycosyltransferase</fullName>
        <ecNumber evidence="14">2.4.99.28</ecNumber>
    </recommendedName>
</protein>
<evidence type="ECO:0000256" key="4">
    <source>
        <dbReference type="ARBA" id="ARBA00022676"/>
    </source>
</evidence>
<evidence type="ECO:0000256" key="3">
    <source>
        <dbReference type="ARBA" id="ARBA00022670"/>
    </source>
</evidence>
<keyword evidence="9" id="KW-0573">Peptidoglycan synthesis</keyword>
<comment type="catalytic activity">
    <reaction evidence="15">
        <text>[GlcNAc-(1-&gt;4)-Mur2Ac(oyl-L-Ala-gamma-D-Glu-L-Lys-D-Ala-D-Ala)](n)-di-trans,octa-cis-undecaprenyl diphosphate + beta-D-GlcNAc-(1-&gt;4)-Mur2Ac(oyl-L-Ala-gamma-D-Glu-L-Lys-D-Ala-D-Ala)-di-trans,octa-cis-undecaprenyl diphosphate = [GlcNAc-(1-&gt;4)-Mur2Ac(oyl-L-Ala-gamma-D-Glu-L-Lys-D-Ala-D-Ala)](n+1)-di-trans,octa-cis-undecaprenyl diphosphate + di-trans,octa-cis-undecaprenyl diphosphate + H(+)</text>
        <dbReference type="Rhea" id="RHEA:23708"/>
        <dbReference type="Rhea" id="RHEA-COMP:9602"/>
        <dbReference type="Rhea" id="RHEA-COMP:9603"/>
        <dbReference type="ChEBI" id="CHEBI:15378"/>
        <dbReference type="ChEBI" id="CHEBI:58405"/>
        <dbReference type="ChEBI" id="CHEBI:60033"/>
        <dbReference type="ChEBI" id="CHEBI:78435"/>
        <dbReference type="EC" id="2.4.99.28"/>
    </reaction>
</comment>
<feature type="compositionally biased region" description="Low complexity" evidence="16">
    <location>
        <begin position="655"/>
        <end position="690"/>
    </location>
</feature>
<keyword evidence="10" id="KW-1133">Transmembrane helix</keyword>
<dbReference type="SUPFAM" id="SSF56601">
    <property type="entry name" value="beta-lactamase/transpeptidase-like"/>
    <property type="match status" value="1"/>
</dbReference>
<dbReference type="InterPro" id="IPR036950">
    <property type="entry name" value="PBP_transglycosylase"/>
</dbReference>
<dbReference type="InterPro" id="IPR001460">
    <property type="entry name" value="PCN-bd_Tpept"/>
</dbReference>
<feature type="compositionally biased region" description="Polar residues" evidence="16">
    <location>
        <begin position="744"/>
        <end position="766"/>
    </location>
</feature>
<evidence type="ECO:0000256" key="13">
    <source>
        <dbReference type="ARBA" id="ARBA00023316"/>
    </source>
</evidence>
<dbReference type="Gene3D" id="1.10.3810.10">
    <property type="entry name" value="Biosynthetic peptidoglycan transglycosylase-like"/>
    <property type="match status" value="1"/>
</dbReference>
<keyword evidence="12" id="KW-0511">Multifunctional enzyme</keyword>
<evidence type="ECO:0000256" key="12">
    <source>
        <dbReference type="ARBA" id="ARBA00023268"/>
    </source>
</evidence>
<dbReference type="SUPFAM" id="SSF53955">
    <property type="entry name" value="Lysozyme-like"/>
    <property type="match status" value="1"/>
</dbReference>
<dbReference type="Gene3D" id="3.40.710.10">
    <property type="entry name" value="DD-peptidase/beta-lactamase superfamily"/>
    <property type="match status" value="1"/>
</dbReference>
<keyword evidence="3" id="KW-0645">Protease</keyword>
<dbReference type="InterPro" id="IPR001264">
    <property type="entry name" value="Glyco_trans_51"/>
</dbReference>
<dbReference type="InterPro" id="IPR012338">
    <property type="entry name" value="Beta-lactam/transpept-like"/>
</dbReference>
<dbReference type="InterPro" id="IPR050396">
    <property type="entry name" value="Glycosyltr_51/Transpeptidase"/>
</dbReference>
<keyword evidence="2" id="KW-0121">Carboxypeptidase</keyword>
<feature type="compositionally biased region" description="Pro residues" evidence="16">
    <location>
        <begin position="769"/>
        <end position="779"/>
    </location>
</feature>
<keyword evidence="13" id="KW-0961">Cell wall biogenesis/degradation</keyword>
<evidence type="ECO:0000256" key="1">
    <source>
        <dbReference type="ARBA" id="ARBA00004370"/>
    </source>
</evidence>
<dbReference type="PANTHER" id="PTHR32282">
    <property type="entry name" value="BINDING PROTEIN TRANSPEPTIDASE, PUTATIVE-RELATED"/>
    <property type="match status" value="1"/>
</dbReference>
<keyword evidence="20" id="KW-1185">Reference proteome</keyword>
<evidence type="ECO:0000259" key="18">
    <source>
        <dbReference type="Pfam" id="PF00912"/>
    </source>
</evidence>
<keyword evidence="4" id="KW-0328">Glycosyltransferase</keyword>
<keyword evidence="11" id="KW-0472">Membrane</keyword>
<comment type="subcellular location">
    <subcellularLocation>
        <location evidence="1">Membrane</location>
    </subcellularLocation>
</comment>
<evidence type="ECO:0000259" key="17">
    <source>
        <dbReference type="Pfam" id="PF00905"/>
    </source>
</evidence>
<dbReference type="Pfam" id="PF00905">
    <property type="entry name" value="Transpeptidase"/>
    <property type="match status" value="1"/>
</dbReference>
<evidence type="ECO:0000313" key="20">
    <source>
        <dbReference type="Proteomes" id="UP001060261"/>
    </source>
</evidence>
<feature type="domain" description="Penicillin-binding protein transpeptidase" evidence="17">
    <location>
        <begin position="349"/>
        <end position="595"/>
    </location>
</feature>
<keyword evidence="6" id="KW-0812">Transmembrane</keyword>
<dbReference type="InterPro" id="IPR023346">
    <property type="entry name" value="Lysozyme-like_dom_sf"/>
</dbReference>
<gene>
    <name evidence="19" type="ORF">N0D28_05750</name>
</gene>
<evidence type="ECO:0000256" key="15">
    <source>
        <dbReference type="ARBA" id="ARBA00049902"/>
    </source>
</evidence>
<organism evidence="19 20">
    <name type="scientific">Deinococcus rubellus</name>
    <dbReference type="NCBI Taxonomy" id="1889240"/>
    <lineage>
        <taxon>Bacteria</taxon>
        <taxon>Thermotogati</taxon>
        <taxon>Deinococcota</taxon>
        <taxon>Deinococci</taxon>
        <taxon>Deinococcales</taxon>
        <taxon>Deinococcaceae</taxon>
        <taxon>Deinococcus</taxon>
    </lineage>
</organism>
<evidence type="ECO:0000256" key="10">
    <source>
        <dbReference type="ARBA" id="ARBA00022989"/>
    </source>
</evidence>
<accession>A0ABY5YJ67</accession>
<dbReference type="EMBL" id="CP104213">
    <property type="protein sequence ID" value="UWX65160.1"/>
    <property type="molecule type" value="Genomic_DNA"/>
</dbReference>
<dbReference type="EC" id="2.4.99.28" evidence="14"/>
<evidence type="ECO:0000256" key="7">
    <source>
        <dbReference type="ARBA" id="ARBA00022801"/>
    </source>
</evidence>
<dbReference type="Proteomes" id="UP001060261">
    <property type="component" value="Chromosome"/>
</dbReference>
<dbReference type="PANTHER" id="PTHR32282:SF27">
    <property type="entry name" value="PENICILLIN-BINDING PROTEIN 1A"/>
    <property type="match status" value="1"/>
</dbReference>
<evidence type="ECO:0000256" key="6">
    <source>
        <dbReference type="ARBA" id="ARBA00022692"/>
    </source>
</evidence>
<evidence type="ECO:0000256" key="11">
    <source>
        <dbReference type="ARBA" id="ARBA00023136"/>
    </source>
</evidence>
<evidence type="ECO:0000256" key="5">
    <source>
        <dbReference type="ARBA" id="ARBA00022679"/>
    </source>
</evidence>
<keyword evidence="8" id="KW-0133">Cell shape</keyword>
<name>A0ABY5YJ67_9DEIO</name>
<feature type="domain" description="Glycosyl transferase family 51" evidence="18">
    <location>
        <begin position="66"/>
        <end position="219"/>
    </location>
</feature>
<sequence>MRVFLRILTLLLVLTGLAGAGMWYAWGRDLPSVNDLDMLEFSGTTRVYDRQNKLVATLTPTLSSGQSVNRDLLPLTQISSWARWAVITSEDRRFYDHGGVDLIGIGRGLLKGLLQNDLEGGSSITQQVVKNTLLSNLKSARTPERKFKEAVLAYQLENQFTKDQILNAYLNVIYWGDGGKTDIIGIGTAAQAYFRKSAVQLNLAESVYLATLIPAPNTRYKDFLGYRPLMKDLLERMVQDGRATQSQADAAWRQPIYPSGWRINWGKNGQVLSASLERPQSLADNTPAAPLPPAFHFMQALEQELIQQIGRKALYGGGKVYATIDLTDQQAAERASLNAQLPDGATLGIALLDPSSGEVRALVGQKLTGSRPSDWNNAVQARRQVGSSIKPLLYTLALSQGWQQSDTVLDSPLTGEYQPQNYDRHWTGQQVTLRYALDHSLNLPTVRLGQQVGMDKFMDKLRALGMTPPTDAGLSLSIGTLEASPLQMAAAYAPFANGGNYFAPSLVRRVEDARGAVLYSRPAPTPVRVWDAQSAWLGLDMIRGVVNDLNRFQGGLGYNARIEGRQVAGKTGTTNDIKDLWFVGTTPTLTGAVWVGKQAGGSLPAWAYSGTIPAPIWQQAVAGSLEGTPAATFKEPPGIKYDVVRRINMAFRTQPVAKQDAQQQPAPAPTVQPQQPATQQPAQTEPNTAASPQTQQAYPQPEDLVPATPDGTAGPGVDFQGNQGEVQIVPQTQPGPPETTPAQDNSTQGDPNQSAPVQGASATQDQPAPVAPPEAPPSN</sequence>
<proteinExistence type="predicted"/>
<keyword evidence="7" id="KW-0378">Hydrolase</keyword>
<dbReference type="RefSeq" id="WP_260561417.1">
    <property type="nucleotide sequence ID" value="NZ_BAABEC010000015.1"/>
</dbReference>
<keyword evidence="5" id="KW-0808">Transferase</keyword>
<evidence type="ECO:0000256" key="8">
    <source>
        <dbReference type="ARBA" id="ARBA00022960"/>
    </source>
</evidence>
<evidence type="ECO:0000256" key="9">
    <source>
        <dbReference type="ARBA" id="ARBA00022984"/>
    </source>
</evidence>
<evidence type="ECO:0000256" key="14">
    <source>
        <dbReference type="ARBA" id="ARBA00044770"/>
    </source>
</evidence>
<evidence type="ECO:0000313" key="19">
    <source>
        <dbReference type="EMBL" id="UWX65160.1"/>
    </source>
</evidence>
<evidence type="ECO:0000256" key="2">
    <source>
        <dbReference type="ARBA" id="ARBA00022645"/>
    </source>
</evidence>